<reference evidence="2" key="1">
    <citation type="submission" date="2020-04" db="EMBL/GenBank/DDBJ databases">
        <authorList>
            <person name="Alioto T."/>
            <person name="Alioto T."/>
            <person name="Gomez Garrido J."/>
        </authorList>
    </citation>
    <scope>NUCLEOTIDE SEQUENCE</scope>
    <source>
        <strain evidence="2">A484AB</strain>
    </source>
</reference>
<feature type="compositionally biased region" description="Basic and acidic residues" evidence="1">
    <location>
        <begin position="79"/>
        <end position="98"/>
    </location>
</feature>
<evidence type="ECO:0000313" key="3">
    <source>
        <dbReference type="Proteomes" id="UP001152795"/>
    </source>
</evidence>
<evidence type="ECO:0000313" key="2">
    <source>
        <dbReference type="EMBL" id="CAB3984853.1"/>
    </source>
</evidence>
<evidence type="ECO:0000256" key="1">
    <source>
        <dbReference type="SAM" id="MobiDB-lite"/>
    </source>
</evidence>
<accession>A0A6S7G3A0</accession>
<feature type="compositionally biased region" description="Acidic residues" evidence="1">
    <location>
        <begin position="38"/>
        <end position="50"/>
    </location>
</feature>
<dbReference type="EMBL" id="CACRXK020000794">
    <property type="protein sequence ID" value="CAB3984853.1"/>
    <property type="molecule type" value="Genomic_DNA"/>
</dbReference>
<protein>
    <submittedName>
        <fullName evidence="2">Uncharacterized protein</fullName>
    </submittedName>
</protein>
<keyword evidence="3" id="KW-1185">Reference proteome</keyword>
<comment type="caution">
    <text evidence="2">The sequence shown here is derived from an EMBL/GenBank/DDBJ whole genome shotgun (WGS) entry which is preliminary data.</text>
</comment>
<sequence>MIRLLYLHYIIVFSIIDWKSQIGKLKYSASVENRSSDDTDTEENSQEDLVQDSRKKPRRKESSDVNSLISALDTTLKFSEQRKSPELDQETQEEHTDDPGDISVSTGRLRDRIEFLRRDCIEGLGEADFREACNIIDNQPEENVECALVELMGRVKFEKYGGKIWQLKFCETFKRS</sequence>
<dbReference type="Proteomes" id="UP001152795">
    <property type="component" value="Unassembled WGS sequence"/>
</dbReference>
<gene>
    <name evidence="2" type="ORF">PACLA_8A028220</name>
</gene>
<proteinExistence type="predicted"/>
<feature type="compositionally biased region" description="Polar residues" evidence="1">
    <location>
        <begin position="64"/>
        <end position="78"/>
    </location>
</feature>
<organism evidence="2 3">
    <name type="scientific">Paramuricea clavata</name>
    <name type="common">Red gorgonian</name>
    <name type="synonym">Violescent sea-whip</name>
    <dbReference type="NCBI Taxonomy" id="317549"/>
    <lineage>
        <taxon>Eukaryota</taxon>
        <taxon>Metazoa</taxon>
        <taxon>Cnidaria</taxon>
        <taxon>Anthozoa</taxon>
        <taxon>Octocorallia</taxon>
        <taxon>Malacalcyonacea</taxon>
        <taxon>Plexauridae</taxon>
        <taxon>Paramuricea</taxon>
    </lineage>
</organism>
<feature type="region of interest" description="Disordered" evidence="1">
    <location>
        <begin position="33"/>
        <end position="104"/>
    </location>
</feature>
<name>A0A6S7G3A0_PARCT</name>
<dbReference type="AlphaFoldDB" id="A0A6S7G3A0"/>
<dbReference type="OrthoDB" id="10055806at2759"/>